<keyword evidence="5" id="KW-1185">Reference proteome</keyword>
<reference evidence="3 5" key="3">
    <citation type="submission" date="2018-03" db="EMBL/GenBank/DDBJ databases">
        <title>Genomic Encyclopedia of Archaeal and Bacterial Type Strains, Phase II (KMG-II): from individual species to whole genera.</title>
        <authorList>
            <person name="Goeker M."/>
        </authorList>
    </citation>
    <scope>NUCLEOTIDE SEQUENCE [LARGE SCALE GENOMIC DNA]</scope>
    <source>
        <strain evidence="3 5">DSM 25227</strain>
    </source>
</reference>
<dbReference type="GO" id="GO:0005886">
    <property type="term" value="C:plasma membrane"/>
    <property type="evidence" value="ECO:0007669"/>
    <property type="project" value="TreeGrafter"/>
</dbReference>
<dbReference type="Pfam" id="PF05170">
    <property type="entry name" value="AsmA"/>
    <property type="match status" value="2"/>
</dbReference>
<feature type="domain" description="AsmA" evidence="2">
    <location>
        <begin position="6"/>
        <end position="127"/>
    </location>
</feature>
<evidence type="ECO:0000313" key="4">
    <source>
        <dbReference type="EMBL" id="SSA38767.1"/>
    </source>
</evidence>
<accession>A0A2Y9A985</accession>
<dbReference type="AlphaFoldDB" id="A0A2Y9A985"/>
<dbReference type="OrthoDB" id="5439561at2"/>
<gene>
    <name evidence="3" type="ORF">BCF38_101903</name>
    <name evidence="4" type="ORF">SAMN05421539_101903</name>
</gene>
<dbReference type="EMBL" id="UETC01000001">
    <property type="protein sequence ID" value="SSA38767.1"/>
    <property type="molecule type" value="Genomic_DNA"/>
</dbReference>
<evidence type="ECO:0000313" key="5">
    <source>
        <dbReference type="Proteomes" id="UP000245839"/>
    </source>
</evidence>
<dbReference type="GO" id="GO:0090313">
    <property type="term" value="P:regulation of protein targeting to membrane"/>
    <property type="evidence" value="ECO:0007669"/>
    <property type="project" value="TreeGrafter"/>
</dbReference>
<organism evidence="4 6">
    <name type="scientific">Jannaschia seohaensis</name>
    <dbReference type="NCBI Taxonomy" id="475081"/>
    <lineage>
        <taxon>Bacteria</taxon>
        <taxon>Pseudomonadati</taxon>
        <taxon>Pseudomonadota</taxon>
        <taxon>Alphaproteobacteria</taxon>
        <taxon>Rhodobacterales</taxon>
        <taxon>Roseobacteraceae</taxon>
        <taxon>Jannaschia</taxon>
    </lineage>
</organism>
<feature type="coiled-coil region" evidence="1">
    <location>
        <begin position="596"/>
        <end position="634"/>
    </location>
</feature>
<dbReference type="InterPro" id="IPR052894">
    <property type="entry name" value="AsmA-related"/>
</dbReference>
<reference evidence="4" key="2">
    <citation type="submission" date="2016-10" db="EMBL/GenBank/DDBJ databases">
        <authorList>
            <person name="Cai Z."/>
        </authorList>
    </citation>
    <scope>NUCLEOTIDE SEQUENCE [LARGE SCALE GENOMIC DNA]</scope>
    <source>
        <strain evidence="4">DSM 25227</strain>
    </source>
</reference>
<evidence type="ECO:0000313" key="6">
    <source>
        <dbReference type="Proteomes" id="UP000251571"/>
    </source>
</evidence>
<dbReference type="InterPro" id="IPR007844">
    <property type="entry name" value="AsmA"/>
</dbReference>
<name>A0A2Y9A985_9RHOB</name>
<dbReference type="Proteomes" id="UP000251571">
    <property type="component" value="Unassembled WGS sequence"/>
</dbReference>
<evidence type="ECO:0000259" key="2">
    <source>
        <dbReference type="Pfam" id="PF05170"/>
    </source>
</evidence>
<dbReference type="EMBL" id="QGDJ01000001">
    <property type="protein sequence ID" value="PWJ22489.1"/>
    <property type="molecule type" value="Genomic_DNA"/>
</dbReference>
<keyword evidence="1" id="KW-0175">Coiled coil</keyword>
<protein>
    <submittedName>
        <fullName evidence="4">AsmA protein</fullName>
    </submittedName>
</protein>
<evidence type="ECO:0000313" key="3">
    <source>
        <dbReference type="EMBL" id="PWJ22489.1"/>
    </source>
</evidence>
<evidence type="ECO:0000256" key="1">
    <source>
        <dbReference type="SAM" id="Coils"/>
    </source>
</evidence>
<reference evidence="6" key="1">
    <citation type="submission" date="2016-10" db="EMBL/GenBank/DDBJ databases">
        <authorList>
            <person name="Varghese N."/>
            <person name="Submissions S."/>
        </authorList>
    </citation>
    <scope>NUCLEOTIDE SEQUENCE [LARGE SCALE GENOMIC DNA]</scope>
    <source>
        <strain evidence="6">DSM 25227</strain>
    </source>
</reference>
<feature type="domain" description="AsmA" evidence="2">
    <location>
        <begin position="312"/>
        <end position="528"/>
    </location>
</feature>
<dbReference type="RefSeq" id="WP_109563037.1">
    <property type="nucleotide sequence ID" value="NZ_QGDJ01000001.1"/>
</dbReference>
<dbReference type="PANTHER" id="PTHR30441">
    <property type="entry name" value="DUF748 DOMAIN-CONTAINING PROTEIN"/>
    <property type="match status" value="1"/>
</dbReference>
<sequence length="665" mass="70043">MKWLFRVVLTLAALVGMAVLALLFVPADPVVRLAAERIQQQTGRMLSVEGSVRATLWPRLGVRAEGIALSNADWAGAEPMMTARALEIGLDPMALIRGALAIETLEVEGAVLDLVRRGDGVGNWALPGQGSTGRVTTGETPSRDIRVARAALTDARIAFRDLGSGQDWLLEAVDLAASLPGLDGPLGLTGSALMNGVAFSVEGRVDGPVALAEGALTPVRLALRSGGSEVVLEGRADLDPVSFEGRLRVASDDRLALLRAVGGTPPDLPKGLGRDRLAALSEVTLAPEGSLHLRGLDLTLDGNALSGGLDLVPGEERPRVTATLQADALDLTALSREGQGGESALVTETGWGRETIDVSALFAVDGDLTFTSGPVTLGDATLDAVALSATLDRGRAVASFRPILAYGGEITGEWVVNGRGGLSTRAVLDLTGLQMQPFLTEFADFDRLVGEANLSVNLLGVGDTAQALMDSLDGELAFRVGRGEILGLDLAGMIRTLDLNYRGEGQKTVFDGISGSFAVTDGVMRGEDLAFDAPLLAATGAGEVDLAAQNLDYRLMATLRRNAESAGVTVPVLFQGPWSDLSIRPDLEWLARRELEARAREEAAKIEARVRAEAEEAARRAEQAARERLAAELEVDVESLGSREAIEAAIRDRVGTQLLDALRSR</sequence>
<dbReference type="PANTHER" id="PTHR30441:SF4">
    <property type="entry name" value="PROTEIN ASMA"/>
    <property type="match status" value="1"/>
</dbReference>
<proteinExistence type="predicted"/>
<dbReference type="Proteomes" id="UP000245839">
    <property type="component" value="Unassembled WGS sequence"/>
</dbReference>